<evidence type="ECO:0000259" key="2">
    <source>
        <dbReference type="PROSITE" id="PS50878"/>
    </source>
</evidence>
<gene>
    <name evidence="3" type="ORF">NB231_11414</name>
</gene>
<dbReference type="PANTHER" id="PTHR34047:SF8">
    <property type="entry name" value="PROTEIN YKFC"/>
    <property type="match status" value="1"/>
</dbReference>
<keyword evidence="3" id="KW-0695">RNA-directed DNA polymerase</keyword>
<evidence type="ECO:0000256" key="1">
    <source>
        <dbReference type="ARBA" id="ARBA00034120"/>
    </source>
</evidence>
<keyword evidence="3" id="KW-0808">Transferase</keyword>
<proteinExistence type="inferred from homology"/>
<dbReference type="InterPro" id="IPR000477">
    <property type="entry name" value="RT_dom"/>
</dbReference>
<dbReference type="eggNOG" id="COG3344">
    <property type="taxonomic scope" value="Bacteria"/>
</dbReference>
<accession>A4BP40</accession>
<dbReference type="Pfam" id="PF00078">
    <property type="entry name" value="RVT_1"/>
    <property type="match status" value="1"/>
</dbReference>
<dbReference type="GO" id="GO:0003964">
    <property type="term" value="F:RNA-directed DNA polymerase activity"/>
    <property type="evidence" value="ECO:0007669"/>
    <property type="project" value="UniProtKB-KW"/>
</dbReference>
<dbReference type="SUPFAM" id="SSF56672">
    <property type="entry name" value="DNA/RNA polymerases"/>
    <property type="match status" value="1"/>
</dbReference>
<dbReference type="InterPro" id="IPR051083">
    <property type="entry name" value="GrpII_Intron_Splice-Mob/Def"/>
</dbReference>
<dbReference type="InterPro" id="IPR043502">
    <property type="entry name" value="DNA/RNA_pol_sf"/>
</dbReference>
<dbReference type="HOGENOM" id="CLU_013584_11_1_6"/>
<feature type="domain" description="Reverse transcriptase" evidence="2">
    <location>
        <begin position="1"/>
        <end position="103"/>
    </location>
</feature>
<dbReference type="STRING" id="314278.NB231_11414"/>
<sequence>MVQGALKLILEAVFEADLCPNSYGFRPKRSPHRALAEVRRSVLRRMSIVIDVDLSRYFDNIRHSVLLDKIAKRVQDPRVMHLVKQIIKASGKLGVPQGGPLTP</sequence>
<evidence type="ECO:0000313" key="4">
    <source>
        <dbReference type="Proteomes" id="UP000003374"/>
    </source>
</evidence>
<name>A4BP40_9GAMM</name>
<organism evidence="3 4">
    <name type="scientific">Nitrococcus mobilis Nb-231</name>
    <dbReference type="NCBI Taxonomy" id="314278"/>
    <lineage>
        <taxon>Bacteria</taxon>
        <taxon>Pseudomonadati</taxon>
        <taxon>Pseudomonadota</taxon>
        <taxon>Gammaproteobacteria</taxon>
        <taxon>Chromatiales</taxon>
        <taxon>Ectothiorhodospiraceae</taxon>
        <taxon>Nitrococcus</taxon>
    </lineage>
</organism>
<keyword evidence="4" id="KW-1185">Reference proteome</keyword>
<evidence type="ECO:0000313" key="3">
    <source>
        <dbReference type="EMBL" id="EAR22341.1"/>
    </source>
</evidence>
<dbReference type="AlphaFoldDB" id="A4BP40"/>
<comment type="caution">
    <text evidence="3">The sequence shown here is derived from an EMBL/GenBank/DDBJ whole genome shotgun (WGS) entry which is preliminary data.</text>
</comment>
<dbReference type="CDD" id="cd01651">
    <property type="entry name" value="RT_G2_intron"/>
    <property type="match status" value="1"/>
</dbReference>
<comment type="similarity">
    <text evidence="1">Belongs to the bacterial reverse transcriptase family.</text>
</comment>
<dbReference type="EMBL" id="AAOF01000003">
    <property type="protein sequence ID" value="EAR22341.1"/>
    <property type="molecule type" value="Genomic_DNA"/>
</dbReference>
<keyword evidence="3" id="KW-0548">Nucleotidyltransferase</keyword>
<protein>
    <submittedName>
        <fullName evidence="3">Prophage LambdaSa1, reverse transcriptase/maturase family protein</fullName>
    </submittedName>
</protein>
<dbReference type="PANTHER" id="PTHR34047">
    <property type="entry name" value="NUCLEAR INTRON MATURASE 1, MITOCHONDRIAL-RELATED"/>
    <property type="match status" value="1"/>
</dbReference>
<reference evidence="3 4" key="1">
    <citation type="submission" date="2006-02" db="EMBL/GenBank/DDBJ databases">
        <authorList>
            <person name="Waterbury J."/>
            <person name="Ferriera S."/>
            <person name="Johnson J."/>
            <person name="Kravitz S."/>
            <person name="Halpern A."/>
            <person name="Remington K."/>
            <person name="Beeson K."/>
            <person name="Tran B."/>
            <person name="Rogers Y.-H."/>
            <person name="Friedman R."/>
            <person name="Venter J.C."/>
        </authorList>
    </citation>
    <scope>NUCLEOTIDE SEQUENCE [LARGE SCALE GENOMIC DNA]</scope>
    <source>
        <strain evidence="3 4">Nb-231</strain>
    </source>
</reference>
<dbReference type="Proteomes" id="UP000003374">
    <property type="component" value="Unassembled WGS sequence"/>
</dbReference>
<dbReference type="PROSITE" id="PS50878">
    <property type="entry name" value="RT_POL"/>
    <property type="match status" value="1"/>
</dbReference>